<dbReference type="Pfam" id="PF21791">
    <property type="entry name" value="MDHAR3-like_C"/>
    <property type="match status" value="1"/>
</dbReference>
<dbReference type="PANTHER" id="PTHR43557:SF2">
    <property type="entry name" value="RIESKE DOMAIN-CONTAINING PROTEIN-RELATED"/>
    <property type="match status" value="1"/>
</dbReference>
<evidence type="ECO:0000256" key="1">
    <source>
        <dbReference type="ARBA" id="ARBA00001974"/>
    </source>
</evidence>
<evidence type="ECO:0000313" key="11">
    <source>
        <dbReference type="EMBL" id="CAD7699654.1"/>
    </source>
</evidence>
<feature type="domain" description="FAD/NAD(P)-binding" evidence="8">
    <location>
        <begin position="5"/>
        <end position="322"/>
    </location>
</feature>
<dbReference type="Gene3D" id="3.30.390.30">
    <property type="match status" value="1"/>
</dbReference>
<evidence type="ECO:0000256" key="7">
    <source>
        <dbReference type="ARBA" id="ARBA00038920"/>
    </source>
</evidence>
<dbReference type="InterPro" id="IPR048618">
    <property type="entry name" value="MDHAR3-like_C"/>
</dbReference>
<dbReference type="Proteomes" id="UP000708148">
    <property type="component" value="Unassembled WGS sequence"/>
</dbReference>
<sequence>MRSFRFVLLGGGLSSGYAAREFVKRGLGPGQLCIVTAEDVVAYERPALSKGYLNPVNAARLPGFHTCVGGGGPRQEPAWYAEHGVEYLTGATVTSVDISSRRLVLDNGEELTYTDKLIVATGARPARLEEVGIPGWDLKGVYYLRDIKDAVEIQAGIAECKARDGNALVIGAGYIAIEVAAGLCANGLHTTMVFPGGMLMDRMLPPEAACFYENYYERKGIEMCWGQRVTRLLGSDGLLEGVELDDGRVVEASMVLAGIGARINKELFVGQLDMSQGGIEVNGKFRTSHPDVYAVGDVAAFPLLRYGGYIQRQEHVTNARASAIHAVAAIMDPENTGDYDYLPFYYSRFFSLSWQFFGLNRGRGIMFGDQDMEKFGLYFVEEGRIVGAFLEGGSAEEFGWMKAVALQRPVAPHADDLVIKGLKYAQELATKPSEAS</sequence>
<keyword evidence="6" id="KW-0520">NAD</keyword>
<dbReference type="PANTHER" id="PTHR43557">
    <property type="entry name" value="APOPTOSIS-INDUCING FACTOR 1"/>
    <property type="match status" value="1"/>
</dbReference>
<evidence type="ECO:0000313" key="10">
    <source>
        <dbReference type="EMBL" id="CAD7694750.1"/>
    </source>
</evidence>
<dbReference type="EMBL" id="CAJHUC010000147">
    <property type="protein sequence ID" value="CAD7694750.1"/>
    <property type="molecule type" value="Genomic_DNA"/>
</dbReference>
<reference evidence="10" key="1">
    <citation type="submission" date="2020-12" db="EMBL/GenBank/DDBJ databases">
        <authorList>
            <person name="Iha C."/>
        </authorList>
    </citation>
    <scope>NUCLEOTIDE SEQUENCE</scope>
</reference>
<keyword evidence="12" id="KW-1185">Reference proteome</keyword>
<evidence type="ECO:0000256" key="4">
    <source>
        <dbReference type="ARBA" id="ARBA00022827"/>
    </source>
</evidence>
<comment type="similarity">
    <text evidence="2">Belongs to the FAD-dependent oxidoreductase family.</text>
</comment>
<dbReference type="PRINTS" id="PR00368">
    <property type="entry name" value="FADPNR"/>
</dbReference>
<evidence type="ECO:0000313" key="12">
    <source>
        <dbReference type="Proteomes" id="UP000708148"/>
    </source>
</evidence>
<dbReference type="InterPro" id="IPR050446">
    <property type="entry name" value="FAD-oxidoreductase/Apoptosis"/>
</dbReference>
<evidence type="ECO:0000259" key="8">
    <source>
        <dbReference type="Pfam" id="PF07992"/>
    </source>
</evidence>
<gene>
    <name evidence="10" type="ORF">OSTQU699_LOCUS113</name>
    <name evidence="11" type="ORF">OSTQU699_LOCUS5013</name>
</gene>
<dbReference type="OrthoDB" id="432169at2759"/>
<organism evidence="10 12">
    <name type="scientific">Ostreobium quekettii</name>
    <dbReference type="NCBI Taxonomy" id="121088"/>
    <lineage>
        <taxon>Eukaryota</taxon>
        <taxon>Viridiplantae</taxon>
        <taxon>Chlorophyta</taxon>
        <taxon>core chlorophytes</taxon>
        <taxon>Ulvophyceae</taxon>
        <taxon>TCBD clade</taxon>
        <taxon>Bryopsidales</taxon>
        <taxon>Ostreobineae</taxon>
        <taxon>Ostreobiaceae</taxon>
        <taxon>Ostreobium</taxon>
    </lineage>
</organism>
<dbReference type="InterPro" id="IPR036188">
    <property type="entry name" value="FAD/NAD-bd_sf"/>
</dbReference>
<evidence type="ECO:0000256" key="3">
    <source>
        <dbReference type="ARBA" id="ARBA00022630"/>
    </source>
</evidence>
<feature type="domain" description="Monodehydroascorbate reductase 3-like C-terminal" evidence="9">
    <location>
        <begin position="342"/>
        <end position="425"/>
    </location>
</feature>
<evidence type="ECO:0000256" key="5">
    <source>
        <dbReference type="ARBA" id="ARBA00023002"/>
    </source>
</evidence>
<evidence type="ECO:0000256" key="6">
    <source>
        <dbReference type="ARBA" id="ARBA00023027"/>
    </source>
</evidence>
<dbReference type="InterPro" id="IPR023753">
    <property type="entry name" value="FAD/NAD-binding_dom"/>
</dbReference>
<dbReference type="EC" id="1.6.5.4" evidence="7"/>
<dbReference type="EMBL" id="CAJHUC010001083">
    <property type="protein sequence ID" value="CAD7699654.1"/>
    <property type="molecule type" value="Genomic_DNA"/>
</dbReference>
<dbReference type="GO" id="GO:0005737">
    <property type="term" value="C:cytoplasm"/>
    <property type="evidence" value="ECO:0007669"/>
    <property type="project" value="TreeGrafter"/>
</dbReference>
<dbReference type="GO" id="GO:0016656">
    <property type="term" value="F:monodehydroascorbate reductase (NADH) activity"/>
    <property type="evidence" value="ECO:0007669"/>
    <property type="project" value="UniProtKB-EC"/>
</dbReference>
<proteinExistence type="inferred from homology"/>
<keyword evidence="3" id="KW-0285">Flavoprotein</keyword>
<evidence type="ECO:0000259" key="9">
    <source>
        <dbReference type="Pfam" id="PF21791"/>
    </source>
</evidence>
<keyword evidence="4" id="KW-0274">FAD</keyword>
<accession>A0A8S1IJQ9</accession>
<protein>
    <recommendedName>
        <fullName evidence="7">monodehydroascorbate reductase (NADH)</fullName>
        <ecNumber evidence="7">1.6.5.4</ecNumber>
    </recommendedName>
</protein>
<dbReference type="SUPFAM" id="SSF55424">
    <property type="entry name" value="FAD/NAD-linked reductases, dimerisation (C-terminal) domain"/>
    <property type="match status" value="1"/>
</dbReference>
<dbReference type="PRINTS" id="PR00411">
    <property type="entry name" value="PNDRDTASEI"/>
</dbReference>
<keyword evidence="5" id="KW-0560">Oxidoreductase</keyword>
<dbReference type="AlphaFoldDB" id="A0A8S1IJQ9"/>
<comment type="cofactor">
    <cofactor evidence="1">
        <name>FAD</name>
        <dbReference type="ChEBI" id="CHEBI:57692"/>
    </cofactor>
</comment>
<evidence type="ECO:0000256" key="2">
    <source>
        <dbReference type="ARBA" id="ARBA00006442"/>
    </source>
</evidence>
<comment type="caution">
    <text evidence="10">The sequence shown here is derived from an EMBL/GenBank/DDBJ whole genome shotgun (WGS) entry which is preliminary data.</text>
</comment>
<dbReference type="SUPFAM" id="SSF51905">
    <property type="entry name" value="FAD/NAD(P)-binding domain"/>
    <property type="match status" value="1"/>
</dbReference>
<name>A0A8S1IJQ9_9CHLO</name>
<dbReference type="InterPro" id="IPR016156">
    <property type="entry name" value="FAD/NAD-linked_Rdtase_dimer_sf"/>
</dbReference>
<dbReference type="Gene3D" id="3.50.50.60">
    <property type="entry name" value="FAD/NAD(P)-binding domain"/>
    <property type="match status" value="2"/>
</dbReference>
<dbReference type="Pfam" id="PF07992">
    <property type="entry name" value="Pyr_redox_2"/>
    <property type="match status" value="1"/>
</dbReference>